<dbReference type="InterPro" id="IPR036181">
    <property type="entry name" value="MIT_dom_sf"/>
</dbReference>
<reference evidence="8" key="2">
    <citation type="journal article" date="2019" name="IMA Fungus">
        <title>Genome sequencing and comparison of five Tilletia species to identify candidate genes for the detection of regulated species infecting wheat.</title>
        <authorList>
            <person name="Nguyen H.D.T."/>
            <person name="Sultana T."/>
            <person name="Kesanakurti P."/>
            <person name="Hambleton S."/>
        </authorList>
    </citation>
    <scope>NUCLEOTIDE SEQUENCE</scope>
    <source>
        <strain evidence="8">DAOMC 236422</strain>
    </source>
</reference>
<gene>
    <name evidence="8" type="ORF">A4X09_0g4028</name>
</gene>
<dbReference type="InterPro" id="IPR051297">
    <property type="entry name" value="PalB/RIM13"/>
</dbReference>
<dbReference type="GO" id="GO:0004198">
    <property type="term" value="F:calcium-dependent cysteine-type endopeptidase activity"/>
    <property type="evidence" value="ECO:0007669"/>
    <property type="project" value="InterPro"/>
</dbReference>
<keyword evidence="2 5" id="KW-0645">Protease</keyword>
<dbReference type="InterPro" id="IPR001300">
    <property type="entry name" value="Peptidase_C2_calpain_cat"/>
</dbReference>
<name>A0A8X7N883_9BASI</name>
<feature type="active site" evidence="5">
    <location>
        <position position="406"/>
    </location>
</feature>
<dbReference type="Pfam" id="PF01067">
    <property type="entry name" value="Calpain_III"/>
    <property type="match status" value="1"/>
</dbReference>
<dbReference type="Gene3D" id="2.60.120.380">
    <property type="match status" value="2"/>
</dbReference>
<keyword evidence="4 5" id="KW-0788">Thiol protease</keyword>
<dbReference type="EMBL" id="LWDG02000159">
    <property type="protein sequence ID" value="KAE8268322.1"/>
    <property type="molecule type" value="Genomic_DNA"/>
</dbReference>
<evidence type="ECO:0000256" key="3">
    <source>
        <dbReference type="ARBA" id="ARBA00022801"/>
    </source>
</evidence>
<dbReference type="InterPro" id="IPR022682">
    <property type="entry name" value="Calpain_domain_III"/>
</dbReference>
<feature type="domain" description="Calpain catalytic" evidence="7">
    <location>
        <begin position="184"/>
        <end position="463"/>
    </location>
</feature>
<evidence type="ECO:0000256" key="1">
    <source>
        <dbReference type="ARBA" id="ARBA00010193"/>
    </source>
</evidence>
<feature type="region of interest" description="Disordered" evidence="6">
    <location>
        <begin position="841"/>
        <end position="865"/>
    </location>
</feature>
<dbReference type="GO" id="GO:0006508">
    <property type="term" value="P:proteolysis"/>
    <property type="evidence" value="ECO:0007669"/>
    <property type="project" value="UniProtKB-KW"/>
</dbReference>
<dbReference type="Proteomes" id="UP000078113">
    <property type="component" value="Unassembled WGS sequence"/>
</dbReference>
<accession>A0A8X7N883</accession>
<dbReference type="Gene3D" id="3.90.70.10">
    <property type="entry name" value="Cysteine proteinases"/>
    <property type="match status" value="1"/>
</dbReference>
<keyword evidence="9" id="KW-1185">Reference proteome</keyword>
<evidence type="ECO:0000256" key="5">
    <source>
        <dbReference type="PROSITE-ProRule" id="PRU00239"/>
    </source>
</evidence>
<dbReference type="SMART" id="SM00720">
    <property type="entry name" value="calpain_III"/>
    <property type="match status" value="1"/>
</dbReference>
<dbReference type="Gene3D" id="1.20.58.80">
    <property type="entry name" value="Phosphotransferase system, lactose/cellobiose-type IIA subunit"/>
    <property type="match status" value="1"/>
</dbReference>
<comment type="similarity">
    <text evidence="1">Belongs to the peptidase C2 family. PalB/RIM13 subfamily.</text>
</comment>
<evidence type="ECO:0000313" key="8">
    <source>
        <dbReference type="EMBL" id="KAE8268322.1"/>
    </source>
</evidence>
<dbReference type="SUPFAM" id="SSF116846">
    <property type="entry name" value="MIT domain"/>
    <property type="match status" value="1"/>
</dbReference>
<dbReference type="SUPFAM" id="SSF54001">
    <property type="entry name" value="Cysteine proteinases"/>
    <property type="match status" value="1"/>
</dbReference>
<dbReference type="InterPro" id="IPR036213">
    <property type="entry name" value="Calpain_III_sf"/>
</dbReference>
<evidence type="ECO:0000313" key="9">
    <source>
        <dbReference type="Proteomes" id="UP000078113"/>
    </source>
</evidence>
<dbReference type="SMART" id="SM00230">
    <property type="entry name" value="CysPc"/>
    <property type="match status" value="1"/>
</dbReference>
<keyword evidence="3 5" id="KW-0378">Hydrolase</keyword>
<feature type="active site" evidence="5">
    <location>
        <position position="217"/>
    </location>
</feature>
<dbReference type="SUPFAM" id="SSF49758">
    <property type="entry name" value="Calpain large subunit, middle domain (domain III)"/>
    <property type="match status" value="2"/>
</dbReference>
<reference evidence="8" key="1">
    <citation type="submission" date="2016-04" db="EMBL/GenBank/DDBJ databases">
        <authorList>
            <person name="Nguyen H.D."/>
            <person name="Samba Siva P."/>
            <person name="Cullis J."/>
            <person name="Levesque C.A."/>
            <person name="Hambleton S."/>
        </authorList>
    </citation>
    <scope>NUCLEOTIDE SEQUENCE</scope>
    <source>
        <strain evidence="8">DAOMC 236422</strain>
    </source>
</reference>
<organism evidence="8 9">
    <name type="scientific">Tilletia walkeri</name>
    <dbReference type="NCBI Taxonomy" id="117179"/>
    <lineage>
        <taxon>Eukaryota</taxon>
        <taxon>Fungi</taxon>
        <taxon>Dikarya</taxon>
        <taxon>Basidiomycota</taxon>
        <taxon>Ustilaginomycotina</taxon>
        <taxon>Exobasidiomycetes</taxon>
        <taxon>Tilletiales</taxon>
        <taxon>Tilletiaceae</taxon>
        <taxon>Tilletia</taxon>
    </lineage>
</organism>
<proteinExistence type="inferred from homology"/>
<dbReference type="Pfam" id="PF00648">
    <property type="entry name" value="Peptidase_C2"/>
    <property type="match status" value="1"/>
</dbReference>
<evidence type="ECO:0000256" key="6">
    <source>
        <dbReference type="SAM" id="MobiDB-lite"/>
    </source>
</evidence>
<dbReference type="InterPro" id="IPR022683">
    <property type="entry name" value="Calpain_III"/>
</dbReference>
<dbReference type="InterPro" id="IPR038765">
    <property type="entry name" value="Papain-like_cys_pep_sf"/>
</dbReference>
<evidence type="ECO:0000259" key="7">
    <source>
        <dbReference type="PROSITE" id="PS50203"/>
    </source>
</evidence>
<sequence>MVPVDHLILQTSHFHARLAIVLLSFSNERMTSNLAREWALKLTQAQDGTNEAARLEFAKDYSTAFSTYVRTGETYLWLIRHFDRRQRAGSSEGDDELKARLRKAASKVLERAELIKSLRKDIVVPPRDILSPDAQAAILYRSSTIGALSYPLWDAAAVSAFDGLQASSEDQPALASSHLQRSAQFRRAAETAGSPQLINYDSPLRGRDIVQDVVTDCSFVAALQVAAEYDRRWSSKIATAALHPRDAQDQACPNQGGKYAVKLHFNGGARRVVVDDKLPCFPDGTLIGVAAVRNDQFWPALVEKAFLKVMGGYDFPGSNSAADLHTLTGWLPEQVLLQQAGFRREQTWHSLHTAFVNGRCILTVGTGANALSRPRDKRWRWLSPAHNYAVLDVREHEGLREVLVVNSWRRAPSAIDADLSDQTEALNLQVVPSPSQVRDDEVHVLSWEDICMRFDTIHVNWRLSDFAHSETVHCAWDSRNEQLGLSQNMQLQILFDWSARKEGESTDGPSNATGDDSEELWLHLNRHMTGSSEPESALIAVHAFNHTDGRKLYQLTDREQMGAFTDSSHALHKMRIRPDCQAVTVIASQYGVNCETSFSLSAYGPVPMTIRALPRAYANRITTSGSWSGRSAGGNLAQPTFGFNPQYVLEIEDSGSNMTSDASLLIMAETARMVPLQVMLVHSGGGMRVEQVEEPEVIMSSGVYTHAVAIAERRADGSAVASAGSIKSSTRSPLLRRRNGVPPGKYTLIVSTFAPGVEGDFFLTIESSHRLAAIRPIPQEGAGMFHRALRGQWSIERGTAAGGPTGGLYCQNPCWKLAIPAGGATIQMRLRLDTNDVSISSRLPFKPNSGPAPDAPGGTGQQTRPPLNLAIFRLESRSVGDEERRRDAGLDERSADSKISITAVQAPVLPKASEVTSSGPYADRLHGVAIGRQHLEAGEYVLVASTFNTCQEASFVVEVWSETGLEVR</sequence>
<evidence type="ECO:0000256" key="2">
    <source>
        <dbReference type="ARBA" id="ARBA00022670"/>
    </source>
</evidence>
<comment type="caution">
    <text evidence="8">The sequence shown here is derived from an EMBL/GenBank/DDBJ whole genome shotgun (WGS) entry which is preliminary data.</text>
</comment>
<evidence type="ECO:0000256" key="4">
    <source>
        <dbReference type="ARBA" id="ARBA00022807"/>
    </source>
</evidence>
<dbReference type="AlphaFoldDB" id="A0A8X7N883"/>
<feature type="active site" evidence="5">
    <location>
        <position position="386"/>
    </location>
</feature>
<dbReference type="PANTHER" id="PTHR46143">
    <property type="entry name" value="CALPAIN-7"/>
    <property type="match status" value="1"/>
</dbReference>
<dbReference type="PANTHER" id="PTHR46143:SF1">
    <property type="entry name" value="CALPAIN-7"/>
    <property type="match status" value="1"/>
</dbReference>
<protein>
    <recommendedName>
        <fullName evidence="7">Calpain catalytic domain-containing protein</fullName>
    </recommendedName>
</protein>
<dbReference type="PROSITE" id="PS50203">
    <property type="entry name" value="CALPAIN_CAT"/>
    <property type="match status" value="1"/>
</dbReference>